<name>R0L6W7_ANAPL</name>
<reference evidence="2" key="1">
    <citation type="journal article" date="2013" name="Nat. Genet.">
        <title>The duck genome and transcriptome provide insight into an avian influenza virus reservoir species.</title>
        <authorList>
            <person name="Huang Y."/>
            <person name="Li Y."/>
            <person name="Burt D.W."/>
            <person name="Chen H."/>
            <person name="Zhang Y."/>
            <person name="Qian W."/>
            <person name="Kim H."/>
            <person name="Gan S."/>
            <person name="Zhao Y."/>
            <person name="Li J."/>
            <person name="Yi K."/>
            <person name="Feng H."/>
            <person name="Zhu P."/>
            <person name="Li B."/>
            <person name="Liu Q."/>
            <person name="Fairley S."/>
            <person name="Magor K.E."/>
            <person name="Du Z."/>
            <person name="Hu X."/>
            <person name="Goodman L."/>
            <person name="Tafer H."/>
            <person name="Vignal A."/>
            <person name="Lee T."/>
            <person name="Kim K.W."/>
            <person name="Sheng Z."/>
            <person name="An Y."/>
            <person name="Searle S."/>
            <person name="Herrero J."/>
            <person name="Groenen M.A."/>
            <person name="Crooijmans R.P."/>
            <person name="Faraut T."/>
            <person name="Cai Q."/>
            <person name="Webster R.G."/>
            <person name="Aldridge J.R."/>
            <person name="Warren W.C."/>
            <person name="Bartschat S."/>
            <person name="Kehr S."/>
            <person name="Marz M."/>
            <person name="Stadler P.F."/>
            <person name="Smith J."/>
            <person name="Kraus R.H."/>
            <person name="Zhao Y."/>
            <person name="Ren L."/>
            <person name="Fei J."/>
            <person name="Morisson M."/>
            <person name="Kaiser P."/>
            <person name="Griffin D.K."/>
            <person name="Rao M."/>
            <person name="Pitel F."/>
            <person name="Wang J."/>
            <person name="Li N."/>
        </authorList>
    </citation>
    <scope>NUCLEOTIDE SEQUENCE [LARGE SCALE GENOMIC DNA]</scope>
</reference>
<dbReference type="EMBL" id="KB744092">
    <property type="protein sequence ID" value="EOA96027.1"/>
    <property type="molecule type" value="Genomic_DNA"/>
</dbReference>
<evidence type="ECO:0000313" key="2">
    <source>
        <dbReference type="Proteomes" id="UP000296049"/>
    </source>
</evidence>
<gene>
    <name evidence="1" type="ORF">Anapl_18054</name>
</gene>
<evidence type="ECO:0000313" key="1">
    <source>
        <dbReference type="EMBL" id="EOA96027.1"/>
    </source>
</evidence>
<dbReference type="AlphaFoldDB" id="R0L6W7"/>
<dbReference type="Proteomes" id="UP000296049">
    <property type="component" value="Unassembled WGS sequence"/>
</dbReference>
<protein>
    <submittedName>
        <fullName evidence="1">Uncharacterized protein</fullName>
    </submittedName>
</protein>
<accession>R0L6W7</accession>
<sequence>MGGCAVPTLGHSTRSMELTYTWPLDAARGAKRLARLPQDSLRTVFNLISPIPVTALPDRLSFVLSYSSTFRTTISVQQSKGNTYVKRLDTERMLQVCDRLHTALDGILDNITQIAPIQLLTWQTVLGVPPRSTEYSKLRISLISHQASLHPSHKDFLHPLSPPHNIIAVAKWPVEAGKNIKQLGIMIAPALPEGHAKQYKSVGLELLHTKGYTKTGKLGAIEKAEEGDTFNVGAFTHATHCKVLEEDKQGLNKLVRFTNLHLPQGLFGVTEEPASTPSQKENPPSPVVIQFGAISPSPDTRCVGGANDHRAFLKPLLAAPSVGRAVGCRVLSACLHIAGTRERRKKQPDNTQRLAVSTSGNVVMEEVLPSGLPISGSGHSHPLCRLREALLICLTITYIVTTHESTLLPPRGSWKQSVRWRVFSEEQQGMRAQSGNVIVCLESVKAQILADARADASTNAPVLQAACGAMPSVLPPTSAASRGISAPEQQQSLQKYAQMQAGPLPAVENPPRPPGLCRWLIGLLIARQLRPNLHWSGFSRPEPAGDASRMAAHTCLDARLQFDFLACVYSIFLEILLQRRLPEHSRQEDGCFPTLLIYSSAGDSSSGGAQCHLGASAGSKCSLVSSFHPFSPELLGAVPLQFSPPRDGSGVGRAISLSPGLQTVTAGRAGVQHCRTTHLLAVLATICSPADLGALPPSCGSQHRATQGALGTPSQGDVEVLRAARCDKTDTSSSGSTNRINYFLGRWNSAFKILGKNKSKTHGRQCENSIDLGGRWCSSERYENRY</sequence>
<organism evidence="1 2">
    <name type="scientific">Anas platyrhynchos</name>
    <name type="common">Mallard</name>
    <name type="synonym">Anas boschas</name>
    <dbReference type="NCBI Taxonomy" id="8839"/>
    <lineage>
        <taxon>Eukaryota</taxon>
        <taxon>Metazoa</taxon>
        <taxon>Chordata</taxon>
        <taxon>Craniata</taxon>
        <taxon>Vertebrata</taxon>
        <taxon>Euteleostomi</taxon>
        <taxon>Archelosauria</taxon>
        <taxon>Archosauria</taxon>
        <taxon>Dinosauria</taxon>
        <taxon>Saurischia</taxon>
        <taxon>Theropoda</taxon>
        <taxon>Coelurosauria</taxon>
        <taxon>Aves</taxon>
        <taxon>Neognathae</taxon>
        <taxon>Galloanserae</taxon>
        <taxon>Anseriformes</taxon>
        <taxon>Anatidae</taxon>
        <taxon>Anatinae</taxon>
        <taxon>Anas</taxon>
    </lineage>
</organism>
<proteinExistence type="predicted"/>
<keyword evidence="2" id="KW-1185">Reference proteome</keyword>